<dbReference type="Proteomes" id="UP001187531">
    <property type="component" value="Unassembled WGS sequence"/>
</dbReference>
<evidence type="ECO:0000256" key="2">
    <source>
        <dbReference type="SAM" id="MobiDB-lite"/>
    </source>
</evidence>
<feature type="region of interest" description="Disordered" evidence="2">
    <location>
        <begin position="116"/>
        <end position="176"/>
    </location>
</feature>
<evidence type="ECO:0000313" key="3">
    <source>
        <dbReference type="EMBL" id="KAK2706758.1"/>
    </source>
</evidence>
<keyword evidence="1" id="KW-0175">Coiled coil</keyword>
<gene>
    <name evidence="3" type="ORF">QYM36_014709</name>
</gene>
<dbReference type="EMBL" id="JAVRJZ010000019">
    <property type="protein sequence ID" value="KAK2706758.1"/>
    <property type="molecule type" value="Genomic_DNA"/>
</dbReference>
<evidence type="ECO:0000256" key="1">
    <source>
        <dbReference type="SAM" id="Coils"/>
    </source>
</evidence>
<reference evidence="3" key="1">
    <citation type="submission" date="2023-07" db="EMBL/GenBank/DDBJ databases">
        <title>Chromosome-level genome assembly of Artemia franciscana.</title>
        <authorList>
            <person name="Jo E."/>
        </authorList>
    </citation>
    <scope>NUCLEOTIDE SEQUENCE</scope>
    <source>
        <tissue evidence="3">Whole body</tissue>
    </source>
</reference>
<organism evidence="3 4">
    <name type="scientific">Artemia franciscana</name>
    <name type="common">Brine shrimp</name>
    <name type="synonym">Artemia sanfranciscana</name>
    <dbReference type="NCBI Taxonomy" id="6661"/>
    <lineage>
        <taxon>Eukaryota</taxon>
        <taxon>Metazoa</taxon>
        <taxon>Ecdysozoa</taxon>
        <taxon>Arthropoda</taxon>
        <taxon>Crustacea</taxon>
        <taxon>Branchiopoda</taxon>
        <taxon>Anostraca</taxon>
        <taxon>Artemiidae</taxon>
        <taxon>Artemia</taxon>
    </lineage>
</organism>
<protein>
    <submittedName>
        <fullName evidence="3">Uncharacterized protein</fullName>
    </submittedName>
</protein>
<keyword evidence="4" id="KW-1185">Reference proteome</keyword>
<comment type="caution">
    <text evidence="3">The sequence shown here is derived from an EMBL/GenBank/DDBJ whole genome shotgun (WGS) entry which is preliminary data.</text>
</comment>
<feature type="compositionally biased region" description="Polar residues" evidence="2">
    <location>
        <begin position="165"/>
        <end position="175"/>
    </location>
</feature>
<proteinExistence type="predicted"/>
<evidence type="ECO:0000313" key="4">
    <source>
        <dbReference type="Proteomes" id="UP001187531"/>
    </source>
</evidence>
<feature type="coiled-coil region" evidence="1">
    <location>
        <begin position="226"/>
        <end position="253"/>
    </location>
</feature>
<name>A0AA88HD77_ARTSF</name>
<dbReference type="AlphaFoldDB" id="A0AA88HD77"/>
<feature type="compositionally biased region" description="Acidic residues" evidence="2">
    <location>
        <begin position="142"/>
        <end position="156"/>
    </location>
</feature>
<accession>A0AA88HD77</accession>
<sequence length="303" mass="33692">MMMEKEYNEYLPLFTDGSKVDEMKHTLSKPEALATIKFTSEADKKERSVEKILPAVKVNQKNLSIEISGETSKDMLFASSTNSEKYITPLKLRKLTKYKRLSEIDISKIVSPLAIPSYPPTPKPRKATIVVPPPNFDSSSESSEDEGGSLEDEQEPQQEIKETVPVTNSDGTLTSKGEELSSFINEVMDVADSIDSFSTEKVRCTVVDIDPTASEQISGIKPFHSAEEISRNIDEARRNYELLETQMITSKRKIKETKIIQEIKKAKQEATGVKVSVTNASKEKKCILSYLPELSPGTTSSSS</sequence>